<dbReference type="NCBIfam" id="TIGR04056">
    <property type="entry name" value="OMP_RagA_SusC"/>
    <property type="match status" value="1"/>
</dbReference>
<dbReference type="RefSeq" id="WP_157306236.1">
    <property type="nucleotide sequence ID" value="NZ_WRXN01000004.1"/>
</dbReference>
<comment type="subcellular location">
    <subcellularLocation>
        <location evidence="1 7">Cell outer membrane</location>
        <topology evidence="1 7">Multi-pass membrane protein</topology>
    </subcellularLocation>
</comment>
<evidence type="ECO:0000256" key="1">
    <source>
        <dbReference type="ARBA" id="ARBA00004571"/>
    </source>
</evidence>
<dbReference type="Pfam" id="PF13715">
    <property type="entry name" value="CarbopepD_reg_2"/>
    <property type="match status" value="1"/>
</dbReference>
<keyword evidence="11" id="KW-1185">Reference proteome</keyword>
<keyword evidence="2 7" id="KW-0813">Transport</keyword>
<dbReference type="Proteomes" id="UP000461730">
    <property type="component" value="Unassembled WGS sequence"/>
</dbReference>
<dbReference type="Pfam" id="PF07715">
    <property type="entry name" value="Plug"/>
    <property type="match status" value="1"/>
</dbReference>
<dbReference type="InterPro" id="IPR008969">
    <property type="entry name" value="CarboxyPept-like_regulatory"/>
</dbReference>
<dbReference type="SUPFAM" id="SSF56935">
    <property type="entry name" value="Porins"/>
    <property type="match status" value="1"/>
</dbReference>
<dbReference type="InterPro" id="IPR037066">
    <property type="entry name" value="Plug_dom_sf"/>
</dbReference>
<dbReference type="GO" id="GO:0009279">
    <property type="term" value="C:cell outer membrane"/>
    <property type="evidence" value="ECO:0007669"/>
    <property type="project" value="UniProtKB-SubCell"/>
</dbReference>
<dbReference type="SUPFAM" id="SSF49464">
    <property type="entry name" value="Carboxypeptidase regulatory domain-like"/>
    <property type="match status" value="1"/>
</dbReference>
<evidence type="ECO:0000259" key="9">
    <source>
        <dbReference type="Pfam" id="PF07715"/>
    </source>
</evidence>
<keyword evidence="6 7" id="KW-0998">Cell outer membrane</keyword>
<evidence type="ECO:0000256" key="8">
    <source>
        <dbReference type="SAM" id="SignalP"/>
    </source>
</evidence>
<evidence type="ECO:0000256" key="2">
    <source>
        <dbReference type="ARBA" id="ARBA00022448"/>
    </source>
</evidence>
<comment type="similarity">
    <text evidence="7">Belongs to the TonB-dependent receptor family.</text>
</comment>
<organism evidence="10 11">
    <name type="scientific">Chitinophaga tropicalis</name>
    <dbReference type="NCBI Taxonomy" id="2683588"/>
    <lineage>
        <taxon>Bacteria</taxon>
        <taxon>Pseudomonadati</taxon>
        <taxon>Bacteroidota</taxon>
        <taxon>Chitinophagia</taxon>
        <taxon>Chitinophagales</taxon>
        <taxon>Chitinophagaceae</taxon>
        <taxon>Chitinophaga</taxon>
    </lineage>
</organism>
<feature type="domain" description="TonB-dependent receptor plug" evidence="9">
    <location>
        <begin position="210"/>
        <end position="327"/>
    </location>
</feature>
<sequence>MRFPATFLTALLCIITTLAAAQTVSISAKSAPVEDVISSVQKQTGYIFLYQKRVLADARRINVEAKDMSIREFLSRAFKDQPFNWSIEGKTIVLEQKKTPVIPSERQLSDGDTIVSDLRVTGRVVNANGEPVALATVIVKGSGKGVTTNEKGNFILWVNAGDVLEVTSIGYEKQQYRVRSSAGILIELKESVTALKDVVATGIVTRKAESFTGSAITVTKEELFKAGNQNVLQSLKNIDPSFRLVENLEMGSDPNRMPEIVMRGRSAMPDLTGTYSGNPNQPLFILDGFETTLQRVYDLDMNRIKSITLLKDAAAKAIYGAKAGNGVVVIETIQPQRGKLRLSYTSNINIEAPDLTGYNLMNAKEKLQFEKDHDMYIAGWDAATATAREKVYNQRYQDVYLRGVNTYWLSKPLQTGVGQRHSVFLEGGDDYMRYGATFFYNGITGAMKGSDRKTYSGNTTLSYRYRNLLFRNSMDIAQNTGHNSPYGNFSDYIKLNPYWTPYDENGNVKRIAGFYPTAADSTYWDPTYNPLYNATLNVINKNSYTQVIDNFYVEWNARKGLRFKGSIGYTYQKNGSDNFRPPGHTDFTGYTQDNGLINYKGQWIKSYGSSQSIESNIGADYTYITGRHFLLANVTMNINDIKSNINTFVAEGFGSDNVSDISMASYYQRASAPGGNDNHTRSIGVVGIMNYAYDNRFLFDASYRTNGSSIYGANSRWGDFWSLGIGWNLHNELFLKRSGLFQQFRLRGSMGYTGSQNADSYLTLATYNYSGIVYDGIKGATLMALPNPNLSWQKNLDYNGGVDLAVFKNKLSVRVDVYRRVTSNLLQDISAPPSFGFNTFRANIGKTVNTGTEIALRYQVFNNAKNRAYLNVSVTGTRNKNKLQDIADAFRSYNETQDSKVTDENVLYTRPVARYYEGQSMTAIWAMKSLGIDPSSGNELFMTKDGKLTYTWSANDLVIAGDTEAKIYGTYGINAGYKGFNLSLICSYRIGGQLYNSTLVERVENINGRMNLDRRIKNAWTKTGDVAIYRKPQVSSAVNQISYTKPTSRFIQENSELYFSTINLSYDVLDRRLLQKLGMDRLRFTFYTNELLRISSITTERGTTYPFARNYSFSLQTTF</sequence>
<keyword evidence="5 7" id="KW-0472">Membrane</keyword>
<evidence type="ECO:0000256" key="4">
    <source>
        <dbReference type="ARBA" id="ARBA00022692"/>
    </source>
</evidence>
<dbReference type="InterPro" id="IPR036942">
    <property type="entry name" value="Beta-barrel_TonB_sf"/>
</dbReference>
<keyword evidence="8" id="KW-0732">Signal</keyword>
<name>A0A7K1U371_9BACT</name>
<comment type="caution">
    <text evidence="10">The sequence shown here is derived from an EMBL/GenBank/DDBJ whole genome shotgun (WGS) entry which is preliminary data.</text>
</comment>
<evidence type="ECO:0000256" key="5">
    <source>
        <dbReference type="ARBA" id="ARBA00023136"/>
    </source>
</evidence>
<keyword evidence="3 7" id="KW-1134">Transmembrane beta strand</keyword>
<evidence type="ECO:0000313" key="11">
    <source>
        <dbReference type="Proteomes" id="UP000461730"/>
    </source>
</evidence>
<evidence type="ECO:0000313" key="10">
    <source>
        <dbReference type="EMBL" id="MVT08812.1"/>
    </source>
</evidence>
<accession>A0A7K1U371</accession>
<gene>
    <name evidence="10" type="ORF">GO493_11110</name>
</gene>
<evidence type="ECO:0000256" key="7">
    <source>
        <dbReference type="PROSITE-ProRule" id="PRU01360"/>
    </source>
</evidence>
<protein>
    <submittedName>
        <fullName evidence="10">SusC/RagA family TonB-linked outer membrane protein</fullName>
    </submittedName>
</protein>
<reference evidence="10 11" key="1">
    <citation type="submission" date="2019-12" db="EMBL/GenBank/DDBJ databases">
        <title>Chitinophaga sp. strain ysch24 (GDMCC 1.1355), whole genome shotgun sequence.</title>
        <authorList>
            <person name="Zhang X."/>
        </authorList>
    </citation>
    <scope>NUCLEOTIDE SEQUENCE [LARGE SCALE GENOMIC DNA]</scope>
    <source>
        <strain evidence="11">ysch24</strain>
    </source>
</reference>
<proteinExistence type="inferred from homology"/>
<dbReference type="EMBL" id="WRXN01000004">
    <property type="protein sequence ID" value="MVT08812.1"/>
    <property type="molecule type" value="Genomic_DNA"/>
</dbReference>
<dbReference type="Gene3D" id="2.60.40.1120">
    <property type="entry name" value="Carboxypeptidase-like, regulatory domain"/>
    <property type="match status" value="1"/>
</dbReference>
<dbReference type="PROSITE" id="PS52016">
    <property type="entry name" value="TONB_DEPENDENT_REC_3"/>
    <property type="match status" value="1"/>
</dbReference>
<dbReference type="Gene3D" id="2.40.170.20">
    <property type="entry name" value="TonB-dependent receptor, beta-barrel domain"/>
    <property type="match status" value="1"/>
</dbReference>
<evidence type="ECO:0000256" key="6">
    <source>
        <dbReference type="ARBA" id="ARBA00023237"/>
    </source>
</evidence>
<keyword evidence="4 7" id="KW-0812">Transmembrane</keyword>
<dbReference type="InterPro" id="IPR039426">
    <property type="entry name" value="TonB-dep_rcpt-like"/>
</dbReference>
<feature type="signal peptide" evidence="8">
    <location>
        <begin position="1"/>
        <end position="21"/>
    </location>
</feature>
<dbReference type="InterPro" id="IPR023996">
    <property type="entry name" value="TonB-dep_OMP_SusC/RagA"/>
</dbReference>
<dbReference type="Gene3D" id="2.170.130.10">
    <property type="entry name" value="TonB-dependent receptor, plug domain"/>
    <property type="match status" value="1"/>
</dbReference>
<feature type="chain" id="PRO_5029715020" evidence="8">
    <location>
        <begin position="22"/>
        <end position="1119"/>
    </location>
</feature>
<dbReference type="AlphaFoldDB" id="A0A7K1U371"/>
<dbReference type="InterPro" id="IPR012910">
    <property type="entry name" value="Plug_dom"/>
</dbReference>
<evidence type="ECO:0000256" key="3">
    <source>
        <dbReference type="ARBA" id="ARBA00022452"/>
    </source>
</evidence>